<dbReference type="EMBL" id="BARS01040522">
    <property type="protein sequence ID" value="GAG36609.1"/>
    <property type="molecule type" value="Genomic_DNA"/>
</dbReference>
<proteinExistence type="predicted"/>
<evidence type="ECO:0000313" key="1">
    <source>
        <dbReference type="EMBL" id="GAG36609.1"/>
    </source>
</evidence>
<protein>
    <submittedName>
        <fullName evidence="1">Uncharacterized protein</fullName>
    </submittedName>
</protein>
<accession>X0X093</accession>
<comment type="caution">
    <text evidence="1">The sequence shown here is derived from an EMBL/GenBank/DDBJ whole genome shotgun (WGS) entry which is preliminary data.</text>
</comment>
<sequence length="233" mass="27365">PVVPIITGKKGFHAYIILRRKNYHFPEVKTLLHKAAHYLLKLTYDKIPSTVDTSVIADTRRLCRLPDTLREDGKNYCSYLPSYFNELTSNEIFNYIKKSVRPHVALTGKLRTLYEFPIILGDYIEEDDRLQANITTISNDSNSILKNILRPCLFRHLSQDEKRGRHKARLAATIDLLQFYDEFTILQWYSQLGWSDFDTKKTLKQIRSCIKYLSYSCKKLREPPKIPRRCCID</sequence>
<dbReference type="AlphaFoldDB" id="X0X093"/>
<reference evidence="1" key="1">
    <citation type="journal article" date="2014" name="Front. Microbiol.">
        <title>High frequency of phylogenetically diverse reductive dehalogenase-homologous genes in deep subseafloor sedimentary metagenomes.</title>
        <authorList>
            <person name="Kawai M."/>
            <person name="Futagami T."/>
            <person name="Toyoda A."/>
            <person name="Takaki Y."/>
            <person name="Nishi S."/>
            <person name="Hori S."/>
            <person name="Arai W."/>
            <person name="Tsubouchi T."/>
            <person name="Morono Y."/>
            <person name="Uchiyama I."/>
            <person name="Ito T."/>
            <person name="Fujiyama A."/>
            <person name="Inagaki F."/>
            <person name="Takami H."/>
        </authorList>
    </citation>
    <scope>NUCLEOTIDE SEQUENCE</scope>
    <source>
        <strain evidence="1">Expedition CK06-06</strain>
    </source>
</reference>
<dbReference type="SUPFAM" id="SSF56747">
    <property type="entry name" value="Prim-pol domain"/>
    <property type="match status" value="1"/>
</dbReference>
<feature type="non-terminal residue" evidence="1">
    <location>
        <position position="1"/>
    </location>
</feature>
<organism evidence="1">
    <name type="scientific">marine sediment metagenome</name>
    <dbReference type="NCBI Taxonomy" id="412755"/>
    <lineage>
        <taxon>unclassified sequences</taxon>
        <taxon>metagenomes</taxon>
        <taxon>ecological metagenomes</taxon>
    </lineage>
</organism>
<name>X0X093_9ZZZZ</name>
<gene>
    <name evidence="1" type="ORF">S01H1_61753</name>
</gene>